<comment type="function">
    <text evidence="9 10">Catalyzes the oxidation of D-lactate to pyruvate.</text>
</comment>
<dbReference type="PIRSF" id="PIRSF000101">
    <property type="entry name" value="D-lactate_dh"/>
    <property type="match status" value="1"/>
</dbReference>
<dbReference type="InterPro" id="IPR006094">
    <property type="entry name" value="Oxid_FAD_bind_N"/>
</dbReference>
<evidence type="ECO:0000256" key="4">
    <source>
        <dbReference type="ARBA" id="ARBA00022630"/>
    </source>
</evidence>
<evidence type="ECO:0000256" key="3">
    <source>
        <dbReference type="ARBA" id="ARBA00022519"/>
    </source>
</evidence>
<evidence type="ECO:0000256" key="8">
    <source>
        <dbReference type="ARBA" id="ARBA00023136"/>
    </source>
</evidence>
<evidence type="ECO:0000256" key="5">
    <source>
        <dbReference type="ARBA" id="ARBA00022719"/>
    </source>
</evidence>
<feature type="domain" description="FAD-binding PCMH-type" evidence="12">
    <location>
        <begin position="66"/>
        <end position="237"/>
    </location>
</feature>
<dbReference type="GO" id="GO:0004458">
    <property type="term" value="F:D-lactate dehydrogenase (cytochrome) activity"/>
    <property type="evidence" value="ECO:0007669"/>
    <property type="project" value="UniProtKB-UniRule"/>
</dbReference>
<evidence type="ECO:0000256" key="9">
    <source>
        <dbReference type="HAMAP-Rule" id="MF_02092"/>
    </source>
</evidence>
<dbReference type="InterPro" id="IPR016164">
    <property type="entry name" value="FAD-linked_Oxase-like_C"/>
</dbReference>
<dbReference type="Pfam" id="PF09330">
    <property type="entry name" value="Lact-deh-memb"/>
    <property type="match status" value="1"/>
</dbReference>
<evidence type="ECO:0000259" key="12">
    <source>
        <dbReference type="PROSITE" id="PS51387"/>
    </source>
</evidence>
<dbReference type="GO" id="GO:0022904">
    <property type="term" value="P:respiratory electron transport chain"/>
    <property type="evidence" value="ECO:0007669"/>
    <property type="project" value="InterPro"/>
</dbReference>
<dbReference type="GO" id="GO:0055085">
    <property type="term" value="P:transmembrane transport"/>
    <property type="evidence" value="ECO:0007669"/>
    <property type="project" value="InterPro"/>
</dbReference>
<dbReference type="SUPFAM" id="SSF55103">
    <property type="entry name" value="FAD-linked oxidases, C-terminal domain"/>
    <property type="match status" value="1"/>
</dbReference>
<evidence type="ECO:0000256" key="7">
    <source>
        <dbReference type="ARBA" id="ARBA00023002"/>
    </source>
</evidence>
<keyword evidence="2 9" id="KW-1003">Cell membrane</keyword>
<keyword evidence="14" id="KW-1185">Reference proteome</keyword>
<comment type="caution">
    <text evidence="13">The sequence shown here is derived from an EMBL/GenBank/DDBJ whole genome shotgun (WGS) entry which is preliminary data.</text>
</comment>
<dbReference type="Proteomes" id="UP000003009">
    <property type="component" value="Unassembled WGS sequence"/>
</dbReference>
<comment type="cofactor">
    <cofactor evidence="1 9 10 11">
        <name>FAD</name>
        <dbReference type="ChEBI" id="CHEBI:57692"/>
    </cofactor>
</comment>
<keyword evidence="8 9" id="KW-0472">Membrane</keyword>
<dbReference type="NCBIfam" id="NF008387">
    <property type="entry name" value="PRK11183.1"/>
    <property type="match status" value="1"/>
</dbReference>
<dbReference type="EC" id="1.1.5.12" evidence="9"/>
<dbReference type="InterPro" id="IPR015409">
    <property type="entry name" value="Lactate_DH_C"/>
</dbReference>
<dbReference type="InterPro" id="IPR012256">
    <property type="entry name" value="D_lactate_DH"/>
</dbReference>
<evidence type="ECO:0000256" key="6">
    <source>
        <dbReference type="ARBA" id="ARBA00022827"/>
    </source>
</evidence>
<comment type="similarity">
    <text evidence="9">Belongs to the quinone-dependent D-lactate dehydrogenase family.</text>
</comment>
<organism evidence="13 14">
    <name type="scientific">Kingella oralis ATCC 51147</name>
    <dbReference type="NCBI Taxonomy" id="629741"/>
    <lineage>
        <taxon>Bacteria</taxon>
        <taxon>Pseudomonadati</taxon>
        <taxon>Pseudomonadota</taxon>
        <taxon>Betaproteobacteria</taxon>
        <taxon>Neisseriales</taxon>
        <taxon>Neisseriaceae</taxon>
        <taxon>Kingella</taxon>
    </lineage>
</organism>
<dbReference type="PROSITE" id="PS51387">
    <property type="entry name" value="FAD_PCMH"/>
    <property type="match status" value="1"/>
</dbReference>
<dbReference type="EMBL" id="ACJW02000003">
    <property type="protein sequence ID" value="EEP68095.1"/>
    <property type="molecule type" value="Genomic_DNA"/>
</dbReference>
<feature type="binding site" evidence="9 11">
    <location>
        <position position="184"/>
    </location>
    <ligand>
        <name>FAD</name>
        <dbReference type="ChEBI" id="CHEBI:57692"/>
    </ligand>
</feature>
<dbReference type="InterPro" id="IPR016167">
    <property type="entry name" value="FAD-bd_PCMH_sub1"/>
</dbReference>
<dbReference type="HAMAP" id="MF_02092">
    <property type="entry name" value="DLDH_Dld"/>
    <property type="match status" value="1"/>
</dbReference>
<keyword evidence="4 9" id="KW-0285">Flavoprotein</keyword>
<feature type="binding site" evidence="9 11">
    <location>
        <begin position="108"/>
        <end position="109"/>
    </location>
    <ligand>
        <name>FAD</name>
        <dbReference type="ChEBI" id="CHEBI:57692"/>
    </ligand>
</feature>
<gene>
    <name evidence="9" type="primary">dld</name>
    <name evidence="13" type="ORF">GCWU000324_02347</name>
</gene>
<dbReference type="InterPro" id="IPR051264">
    <property type="entry name" value="FAD-oxidored/transferase_4"/>
</dbReference>
<evidence type="ECO:0000256" key="11">
    <source>
        <dbReference type="PIRSR" id="PIRSR000101-1"/>
    </source>
</evidence>
<keyword evidence="6 9" id="KW-0274">FAD</keyword>
<dbReference type="InterPro" id="IPR036318">
    <property type="entry name" value="FAD-bd_PCMH-like_sf"/>
</dbReference>
<reference evidence="13" key="1">
    <citation type="submission" date="2009-04" db="EMBL/GenBank/DDBJ databases">
        <authorList>
            <person name="Weinstock G."/>
            <person name="Sodergren E."/>
            <person name="Clifton S."/>
            <person name="Fulton L."/>
            <person name="Fulton B."/>
            <person name="Courtney L."/>
            <person name="Fronick C."/>
            <person name="Harrison M."/>
            <person name="Strong C."/>
            <person name="Farmer C."/>
            <person name="Delahaunty K."/>
            <person name="Markovic C."/>
            <person name="Hall O."/>
            <person name="Minx P."/>
            <person name="Tomlinson C."/>
            <person name="Mitreva M."/>
            <person name="Nelson J."/>
            <person name="Hou S."/>
            <person name="Wollam A."/>
            <person name="Pepin K.H."/>
            <person name="Johnson M."/>
            <person name="Bhonagiri V."/>
            <person name="Nash W.E."/>
            <person name="Warren W."/>
            <person name="Chinwalla A."/>
            <person name="Mardis E.R."/>
            <person name="Wilson R.K."/>
        </authorList>
    </citation>
    <scope>NUCLEOTIDE SEQUENCE [LARGE SCALE GENOMIC DNA]</scope>
    <source>
        <strain evidence="13">ATCC 51147</strain>
    </source>
</reference>
<dbReference type="Gene3D" id="3.30.1370.20">
    <property type="entry name" value="D-lactate dehydrogenase, cap domain, subdomain 2"/>
    <property type="match status" value="1"/>
</dbReference>
<dbReference type="GO" id="GO:0006089">
    <property type="term" value="P:lactate metabolic process"/>
    <property type="evidence" value="ECO:0007669"/>
    <property type="project" value="UniProtKB-UniRule"/>
</dbReference>
<evidence type="ECO:0000313" key="14">
    <source>
        <dbReference type="Proteomes" id="UP000003009"/>
    </source>
</evidence>
<feature type="binding site" evidence="11">
    <location>
        <position position="280"/>
    </location>
    <ligand>
        <name>FAD</name>
        <dbReference type="ChEBI" id="CHEBI:57692"/>
    </ligand>
</feature>
<keyword evidence="3 9" id="KW-0997">Cell inner membrane</keyword>
<dbReference type="STRING" id="629741.GCWU000324_02347"/>
<evidence type="ECO:0000256" key="10">
    <source>
        <dbReference type="PIRNR" id="PIRNR000101"/>
    </source>
</evidence>
<dbReference type="SUPFAM" id="SSF56176">
    <property type="entry name" value="FAD-binding/transporter-associated domain-like"/>
    <property type="match status" value="1"/>
</dbReference>
<dbReference type="Gene3D" id="3.30.43.10">
    <property type="entry name" value="Uridine Diphospho-n-acetylenolpyruvylglucosamine Reductase, domain 2"/>
    <property type="match status" value="1"/>
</dbReference>
<evidence type="ECO:0000313" key="13">
    <source>
        <dbReference type="EMBL" id="EEP68095.1"/>
    </source>
</evidence>
<dbReference type="InterPro" id="IPR016166">
    <property type="entry name" value="FAD-bd_PCMH"/>
</dbReference>
<feature type="binding site" evidence="9 11">
    <location>
        <position position="285"/>
    </location>
    <ligand>
        <name>FAD</name>
        <dbReference type="ChEBI" id="CHEBI:57692"/>
    </ligand>
</feature>
<keyword evidence="5 9" id="KW-0874">Quinone</keyword>
<dbReference type="GO" id="GO:0048038">
    <property type="term" value="F:quinone binding"/>
    <property type="evidence" value="ECO:0007669"/>
    <property type="project" value="UniProtKB-KW"/>
</dbReference>
<comment type="subcellular location">
    <subcellularLocation>
        <location evidence="9">Cell inner membrane</location>
        <topology evidence="9">Peripheral membrane protein</topology>
        <orientation evidence="9">Cytoplasmic side</orientation>
    </subcellularLocation>
</comment>
<accession>C4GJX4</accession>
<dbReference type="PANTHER" id="PTHR43716:SF1">
    <property type="entry name" value="D-2-HYDROXYGLUTARATE DEHYDROGENASE, MITOCHONDRIAL"/>
    <property type="match status" value="1"/>
</dbReference>
<proteinExistence type="inferred from homology"/>
<dbReference type="GO" id="GO:0071949">
    <property type="term" value="F:FAD binding"/>
    <property type="evidence" value="ECO:0007669"/>
    <property type="project" value="InterPro"/>
</dbReference>
<dbReference type="InterPro" id="IPR016172">
    <property type="entry name" value="D-lactate_DH_C-sub1"/>
</dbReference>
<evidence type="ECO:0000256" key="1">
    <source>
        <dbReference type="ARBA" id="ARBA00001974"/>
    </source>
</evidence>
<dbReference type="AlphaFoldDB" id="C4GJX4"/>
<dbReference type="GO" id="GO:0102029">
    <property type="term" value="F:D-lactate dehydrogenase (quinone) activity"/>
    <property type="evidence" value="ECO:0007669"/>
    <property type="project" value="UniProtKB-EC"/>
</dbReference>
<dbReference type="Gene3D" id="3.30.70.610">
    <property type="entry name" value="D-lactate dehydrogenase, cap domain, subdomain 1"/>
    <property type="match status" value="2"/>
</dbReference>
<dbReference type="FunFam" id="3.30.43.10:FF:000005">
    <property type="entry name" value="Quinone-dependent D-lactate dehydrogenase"/>
    <property type="match status" value="1"/>
</dbReference>
<keyword evidence="7 9" id="KW-0560">Oxidoreductase</keyword>
<protein>
    <recommendedName>
        <fullName evidence="9">Quinone-dependent D-lactate dehydrogenase</fullName>
        <ecNumber evidence="9">1.1.5.12</ecNumber>
    </recommendedName>
    <alternativeName>
        <fullName evidence="9">D-lactate dehydrogenase</fullName>
        <shortName evidence="9">D-LDH</shortName>
    </alternativeName>
</protein>
<sequence>MPDYIALHFRQPEPPYSAAKPKTITRKEHFMSSSTLIPKLQEIVGSQYVLTDPAQTLPFREGYRFGSGNALAVVRPATLLEQWRVLQACVDAGVIVISQAANTGLTGGSTPSGNDYDRDIVIINTMRNDAIQLINNNEQAVCLPGSTLNKLELLLKPLGREPHSVIGSSCIGASIVGGVCNNSGGALVQRGPAYTEMALYAQINAAGELELVNHLGIDLGDTPEEILTNLQGHHYQRKDISAGGKGHDHAYCNHVREIDADTPARFNADPARHYEASGSAGKLAVFAVRLDTFPAETQTAVFYIGTNDTTVLTQIRRDMLGSFKTLPVSGEYIHREAFNIAEVYGKDMFYVIKHAGTHNLPKLFAAKEKADRIAKKIPFLPQHFADRFLQLASKLLPQHLPQIMLDYRDRYEHHLIVKAGGDGVAETRDYLRQFFSDPSKGGYFECDAAQAQAAMLHRFAVASAAVRYRAVHHDEVEDIVALDIALRRNDRDWLEVLPESINSKLSHKLYYGHFFCHVFHQDYIVKKGNDCMALEHEMWRLLDERGAQYPAEHNVGHLYVAKPELKSFYRRLDPTNSFNVGIGQTSKKKGWDE</sequence>
<dbReference type="GO" id="GO:0031234">
    <property type="term" value="C:extrinsic component of cytoplasmic side of plasma membrane"/>
    <property type="evidence" value="ECO:0007669"/>
    <property type="project" value="UniProtKB-UniRule"/>
</dbReference>
<comment type="catalytic activity">
    <reaction evidence="9 10">
        <text>(R)-lactate + a quinone = a quinol + pyruvate</text>
        <dbReference type="Rhea" id="RHEA:51468"/>
        <dbReference type="ChEBI" id="CHEBI:15361"/>
        <dbReference type="ChEBI" id="CHEBI:16004"/>
        <dbReference type="ChEBI" id="CHEBI:24646"/>
        <dbReference type="ChEBI" id="CHEBI:132124"/>
        <dbReference type="EC" id="1.1.5.12"/>
    </reaction>
</comment>
<feature type="binding site" evidence="9 11">
    <location>
        <position position="167"/>
    </location>
    <ligand>
        <name>FAD</name>
        <dbReference type="ChEBI" id="CHEBI:57692"/>
    </ligand>
</feature>
<feature type="binding site" evidence="9 11">
    <location>
        <begin position="100"/>
        <end position="104"/>
    </location>
    <ligand>
        <name>FAD</name>
        <dbReference type="ChEBI" id="CHEBI:57692"/>
    </ligand>
</feature>
<dbReference type="InterPro" id="IPR016169">
    <property type="entry name" value="FAD-bd_PCMH_sub2"/>
</dbReference>
<dbReference type="HOGENOM" id="CLU_034094_0_0_4"/>
<name>C4GJX4_9NEIS</name>
<dbReference type="Pfam" id="PF01565">
    <property type="entry name" value="FAD_binding_4"/>
    <property type="match status" value="1"/>
</dbReference>
<dbReference type="InterPro" id="IPR016173">
    <property type="entry name" value="D-lactate_DH_C-sub2"/>
</dbReference>
<dbReference type="PANTHER" id="PTHR43716">
    <property type="entry name" value="D-2-HYDROXYGLUTARATE DEHYDROGENASE, MITOCHONDRIAL"/>
    <property type="match status" value="1"/>
</dbReference>
<evidence type="ECO:0000256" key="2">
    <source>
        <dbReference type="ARBA" id="ARBA00022475"/>
    </source>
</evidence>
<dbReference type="Gene3D" id="3.30.465.10">
    <property type="match status" value="1"/>
</dbReference>
<feature type="binding site" evidence="9 11">
    <location>
        <position position="174"/>
    </location>
    <ligand>
        <name>FAD</name>
        <dbReference type="ChEBI" id="CHEBI:57692"/>
    </ligand>
</feature>